<protein>
    <submittedName>
        <fullName evidence="2">Triacylglycerol lipase</fullName>
    </submittedName>
</protein>
<evidence type="ECO:0000256" key="1">
    <source>
        <dbReference type="SAM" id="SignalP"/>
    </source>
</evidence>
<dbReference type="InterPro" id="IPR029058">
    <property type="entry name" value="AB_hydrolase_fold"/>
</dbReference>
<dbReference type="Pfam" id="PF01674">
    <property type="entry name" value="Lipase_2"/>
    <property type="match status" value="1"/>
</dbReference>
<dbReference type="AlphaFoldDB" id="A0A164L095"/>
<accession>A0A164L095</accession>
<keyword evidence="1" id="KW-0732">Signal</keyword>
<dbReference type="InterPro" id="IPR002918">
    <property type="entry name" value="Lipase_EstA/Esterase_EstB"/>
</dbReference>
<gene>
    <name evidence="2" type="ORF">AWN90_37210</name>
</gene>
<dbReference type="OrthoDB" id="8871309at2"/>
<dbReference type="GO" id="GO:0016042">
    <property type="term" value="P:lipid catabolic process"/>
    <property type="evidence" value="ECO:0007669"/>
    <property type="project" value="InterPro"/>
</dbReference>
<dbReference type="EMBL" id="LWGR01000010">
    <property type="protein sequence ID" value="KZM71900.1"/>
    <property type="molecule type" value="Genomic_DNA"/>
</dbReference>
<keyword evidence="3" id="KW-1185">Reference proteome</keyword>
<name>A0A164L095_9NOCA</name>
<comment type="caution">
    <text evidence="2">The sequence shown here is derived from an EMBL/GenBank/DDBJ whole genome shotgun (WGS) entry which is preliminary data.</text>
</comment>
<dbReference type="STRING" id="455432.AWN90_37210"/>
<dbReference type="InterPro" id="IPR053228">
    <property type="entry name" value="Stereospecific_Lipase"/>
</dbReference>
<organism evidence="2 3">
    <name type="scientific">Nocardia terpenica</name>
    <dbReference type="NCBI Taxonomy" id="455432"/>
    <lineage>
        <taxon>Bacteria</taxon>
        <taxon>Bacillati</taxon>
        <taxon>Actinomycetota</taxon>
        <taxon>Actinomycetes</taxon>
        <taxon>Mycobacteriales</taxon>
        <taxon>Nocardiaceae</taxon>
        <taxon>Nocardia</taxon>
    </lineage>
</organism>
<dbReference type="Gene3D" id="3.40.50.1820">
    <property type="entry name" value="alpha/beta hydrolase"/>
    <property type="match status" value="1"/>
</dbReference>
<evidence type="ECO:0000313" key="3">
    <source>
        <dbReference type="Proteomes" id="UP000076512"/>
    </source>
</evidence>
<feature type="chain" id="PRO_5007851416" evidence="1">
    <location>
        <begin position="36"/>
        <end position="325"/>
    </location>
</feature>
<dbReference type="SUPFAM" id="SSF53474">
    <property type="entry name" value="alpha/beta-Hydrolases"/>
    <property type="match status" value="1"/>
</dbReference>
<dbReference type="GO" id="GO:0016787">
    <property type="term" value="F:hydrolase activity"/>
    <property type="evidence" value="ECO:0007669"/>
    <property type="project" value="InterPro"/>
</dbReference>
<evidence type="ECO:0000313" key="2">
    <source>
        <dbReference type="EMBL" id="KZM71900.1"/>
    </source>
</evidence>
<reference evidence="2 3" key="1">
    <citation type="submission" date="2016-04" db="EMBL/GenBank/DDBJ databases">
        <authorList>
            <person name="Evans L.H."/>
            <person name="Alamgir A."/>
            <person name="Owens N."/>
            <person name="Weber N.D."/>
            <person name="Virtaneva K."/>
            <person name="Barbian K."/>
            <person name="Babar A."/>
            <person name="Rosenke K."/>
        </authorList>
    </citation>
    <scope>NUCLEOTIDE SEQUENCE [LARGE SCALE GENOMIC DNA]</scope>
    <source>
        <strain evidence="2 3">IFM 0406</strain>
    </source>
</reference>
<proteinExistence type="predicted"/>
<dbReference type="PANTHER" id="PTHR37574">
    <property type="entry name" value="LIPASE B"/>
    <property type="match status" value="1"/>
</dbReference>
<dbReference type="Proteomes" id="UP000076512">
    <property type="component" value="Unassembled WGS sequence"/>
</dbReference>
<dbReference type="PANTHER" id="PTHR37574:SF1">
    <property type="entry name" value="LIPASE B"/>
    <property type="match status" value="1"/>
</dbReference>
<sequence length="325" mass="34856">MDARKPARWKTGFLPTVAALTVCAAAAFGQGTAKADPATGPLPVPFDLGAGILPGLFPENPPPGANDWNCKPTAAHPNPVVLVNPTATTQALAWQAGSPYLKNNGYCVYTFNFGNTWWLPELPLQALDDIRKSGRVLASFVDRVLAATGATKADLVGASQGGGVLPLYYLNVLGGNAKVDKMIGLGPANHGTTLSNLVYLRSFVPPVGWWIYDLIGAAWPALTQQAIGSELNAEVYGQGDTRPGVTYTTIVTRNDEIVTPYDQQFLHGPEVTNILLQNDCPDDRSEHVALMYNERAWRYVLNALSPSTAVPVPCFPVAPFFPNVR</sequence>
<feature type="signal peptide" evidence="1">
    <location>
        <begin position="1"/>
        <end position="35"/>
    </location>
</feature>